<reference evidence="1 2" key="1">
    <citation type="submission" date="2019-08" db="EMBL/GenBank/DDBJ databases">
        <authorList>
            <person name="Alioto T."/>
            <person name="Alioto T."/>
            <person name="Gomez Garrido J."/>
        </authorList>
    </citation>
    <scope>NUCLEOTIDE SEQUENCE [LARGE SCALE GENOMIC DNA]</scope>
</reference>
<gene>
    <name evidence="1" type="ORF">CINCED_3A005938</name>
</gene>
<feature type="non-terminal residue" evidence="1">
    <location>
        <position position="1"/>
    </location>
</feature>
<name>A0A5E4N5N1_9HEMI</name>
<evidence type="ECO:0000313" key="1">
    <source>
        <dbReference type="EMBL" id="VVC38466.1"/>
    </source>
</evidence>
<evidence type="ECO:0000313" key="2">
    <source>
        <dbReference type="Proteomes" id="UP000325440"/>
    </source>
</evidence>
<accession>A0A5E4N5N1</accession>
<protein>
    <submittedName>
        <fullName evidence="1">Uncharacterized protein</fullName>
    </submittedName>
</protein>
<sequence>AGHIWKSKGIANNIFAGGLNVKRSSGRSRQTSAEKVKTSLTEISTKTRIEDRNRWRGAVETEVLYEL</sequence>
<feature type="non-terminal residue" evidence="1">
    <location>
        <position position="67"/>
    </location>
</feature>
<dbReference type="AlphaFoldDB" id="A0A5E4N5N1"/>
<dbReference type="EMBL" id="CABPRJ010001474">
    <property type="protein sequence ID" value="VVC38466.1"/>
    <property type="molecule type" value="Genomic_DNA"/>
</dbReference>
<organism evidence="1 2">
    <name type="scientific">Cinara cedri</name>
    <dbReference type="NCBI Taxonomy" id="506608"/>
    <lineage>
        <taxon>Eukaryota</taxon>
        <taxon>Metazoa</taxon>
        <taxon>Ecdysozoa</taxon>
        <taxon>Arthropoda</taxon>
        <taxon>Hexapoda</taxon>
        <taxon>Insecta</taxon>
        <taxon>Pterygota</taxon>
        <taxon>Neoptera</taxon>
        <taxon>Paraneoptera</taxon>
        <taxon>Hemiptera</taxon>
        <taxon>Sternorrhyncha</taxon>
        <taxon>Aphidomorpha</taxon>
        <taxon>Aphidoidea</taxon>
        <taxon>Aphididae</taxon>
        <taxon>Lachninae</taxon>
        <taxon>Cinara</taxon>
    </lineage>
</organism>
<proteinExistence type="predicted"/>
<keyword evidence="2" id="KW-1185">Reference proteome</keyword>
<dbReference type="Proteomes" id="UP000325440">
    <property type="component" value="Unassembled WGS sequence"/>
</dbReference>